<evidence type="ECO:0000259" key="1">
    <source>
        <dbReference type="Pfam" id="PF24793"/>
    </source>
</evidence>
<gene>
    <name evidence="2" type="ORF">K3166_10100</name>
</gene>
<reference evidence="2 3" key="1">
    <citation type="submission" date="2021-08" db="EMBL/GenBank/DDBJ databases">
        <title>Comparative Genomics Analysis of the Genus Qipengyuania Reveals Extensive Genetic Diversity and Metabolic Versatility, Including the Description of Fifteen Novel Species.</title>
        <authorList>
            <person name="Liu Y."/>
        </authorList>
    </citation>
    <scope>NUCLEOTIDE SEQUENCE [LARGE SCALE GENOMIC DNA]</scope>
    <source>
        <strain evidence="2 3">1XM2-8</strain>
    </source>
</reference>
<name>A0ABX8ZC60_9SPHN</name>
<feature type="domain" description="Glucosamine inositolphosphorylceramide transferase 1 N-terminal" evidence="1">
    <location>
        <begin position="289"/>
        <end position="497"/>
    </location>
</feature>
<protein>
    <recommendedName>
        <fullName evidence="1">Glucosamine inositolphosphorylceramide transferase 1 N-terminal domain-containing protein</fullName>
    </recommendedName>
</protein>
<accession>A0ABX8ZC60</accession>
<dbReference type="SUPFAM" id="SSF75005">
    <property type="entry name" value="Arabinanase/levansucrase/invertase"/>
    <property type="match status" value="1"/>
</dbReference>
<organism evidence="2 3">
    <name type="scientific">Qipengyuania psychrotolerans</name>
    <dbReference type="NCBI Taxonomy" id="2867238"/>
    <lineage>
        <taxon>Bacteria</taxon>
        <taxon>Pseudomonadati</taxon>
        <taxon>Pseudomonadota</taxon>
        <taxon>Alphaproteobacteria</taxon>
        <taxon>Sphingomonadales</taxon>
        <taxon>Erythrobacteraceae</taxon>
        <taxon>Qipengyuania</taxon>
    </lineage>
</organism>
<evidence type="ECO:0000313" key="2">
    <source>
        <dbReference type="EMBL" id="QZD86567.1"/>
    </source>
</evidence>
<dbReference type="RefSeq" id="WP_221422111.1">
    <property type="nucleotide sequence ID" value="NZ_CP081297.1"/>
</dbReference>
<proteinExistence type="predicted"/>
<dbReference type="Pfam" id="PF24793">
    <property type="entry name" value="GINT1_N"/>
    <property type="match status" value="1"/>
</dbReference>
<keyword evidence="3" id="KW-1185">Reference proteome</keyword>
<dbReference type="InterPro" id="IPR023296">
    <property type="entry name" value="Glyco_hydro_beta-prop_sf"/>
</dbReference>
<dbReference type="Proteomes" id="UP000824280">
    <property type="component" value="Chromosome"/>
</dbReference>
<dbReference type="EMBL" id="CP081297">
    <property type="protein sequence ID" value="QZD86567.1"/>
    <property type="molecule type" value="Genomic_DNA"/>
</dbReference>
<evidence type="ECO:0000313" key="3">
    <source>
        <dbReference type="Proteomes" id="UP000824280"/>
    </source>
</evidence>
<sequence>MPKPETSPRLVKIGLMIDQELGFEQWEIDLFDRLIGNPAISVEAVLVCRGASRLAKPGFTLQSVLAIEAMIFGMAAGRVSRRASDVLGSVPHIPWNEADRLHPDLDLILSHVPGLPGAIRAELSSEVWEYSFNRGAQTMPEALGFRETKEQKPVTRMAIFGHLPCGTYREVGSCEIGTKFSAVFTAMFAKSILPAFAERELVHYRKHRLSPVAVTSPATQDDARTASPPSLIELSIYVVQLAGRVLRRTSAEVLRRFGARPGSWSLLIGRGDALNSPLDQLTELRQPDGQFRADPFLFQKDGQTYVFFESCDYSDGRGKICVGRIDGNRLVDITELDLGDGHLSYPFVFAEDGEIFMIPETSHNRRVEVWRCTEFPARWTLHATGLEGRSPADTVMFKSSDQWWLLTNLCTGSVIEHCMELHAYRVDGPDLELIEPHPLNPVVLDTTSARNAGRPFERDGRLIRPAQMNSHGTYGYGLRLMEVTELSMDAFSEREIRRIEPDASQATIGCHHLDINDDMFILDARRAFGSRRWGARPIALRAS</sequence>
<dbReference type="InterPro" id="IPR056442">
    <property type="entry name" value="GINT1_N"/>
</dbReference>